<sequence length="160" mass="18148">MRKKIFGLKAIILTSCLFHTLIISANAAGFVFNWQPFAADINLALDNPDKEALIKKIYVADISTAISEDFRDIFPSSAGQDGLPEQYSKKKFLPDNIKFTFYQISEFIPDRFEKYTNSDDQQLSKMINAMSSLIYGDSKTTSLGTIGKIIEPQVNFYFEF</sequence>
<organism evidence="1">
    <name type="scientific">hydrocarbon metagenome</name>
    <dbReference type="NCBI Taxonomy" id="938273"/>
    <lineage>
        <taxon>unclassified sequences</taxon>
        <taxon>metagenomes</taxon>
        <taxon>ecological metagenomes</taxon>
    </lineage>
</organism>
<proteinExistence type="predicted"/>
<reference evidence="1" key="1">
    <citation type="journal article" date="2015" name="Proc. Natl. Acad. Sci. U.S.A.">
        <title>Networks of energetic and metabolic interactions define dynamics in microbial communities.</title>
        <authorList>
            <person name="Embree M."/>
            <person name="Liu J.K."/>
            <person name="Al-Bassam M.M."/>
            <person name="Zengler K."/>
        </authorList>
    </citation>
    <scope>NUCLEOTIDE SEQUENCE</scope>
</reference>
<name>A0A0W8FRZ4_9ZZZZ</name>
<comment type="caution">
    <text evidence="1">The sequence shown here is derived from an EMBL/GenBank/DDBJ whole genome shotgun (WGS) entry which is preliminary data.</text>
</comment>
<gene>
    <name evidence="1" type="ORF">ASZ90_007123</name>
</gene>
<dbReference type="AlphaFoldDB" id="A0A0W8FRZ4"/>
<accession>A0A0W8FRZ4</accession>
<dbReference type="EMBL" id="LNQE01000921">
    <property type="protein sequence ID" value="KUG23091.1"/>
    <property type="molecule type" value="Genomic_DNA"/>
</dbReference>
<evidence type="ECO:0000313" key="1">
    <source>
        <dbReference type="EMBL" id="KUG23091.1"/>
    </source>
</evidence>
<protein>
    <submittedName>
        <fullName evidence="1">Uncharacterized protein</fullName>
    </submittedName>
</protein>